<name>A0A061G3Z3_THECC</name>
<dbReference type="OMA" id="CNYRKNI"/>
<feature type="domain" description="MINDY deubiquitinase" evidence="2">
    <location>
        <begin position="520"/>
        <end position="627"/>
    </location>
</feature>
<organism evidence="3 4">
    <name type="scientific">Theobroma cacao</name>
    <name type="common">Cacao</name>
    <name type="synonym">Cocoa</name>
    <dbReference type="NCBI Taxonomy" id="3641"/>
    <lineage>
        <taxon>Eukaryota</taxon>
        <taxon>Viridiplantae</taxon>
        <taxon>Streptophyta</taxon>
        <taxon>Embryophyta</taxon>
        <taxon>Tracheophyta</taxon>
        <taxon>Spermatophyta</taxon>
        <taxon>Magnoliopsida</taxon>
        <taxon>eudicotyledons</taxon>
        <taxon>Gunneridae</taxon>
        <taxon>Pentapetalae</taxon>
        <taxon>rosids</taxon>
        <taxon>malvids</taxon>
        <taxon>Malvales</taxon>
        <taxon>Malvaceae</taxon>
        <taxon>Byttnerioideae</taxon>
        <taxon>Theobroma</taxon>
    </lineage>
</organism>
<dbReference type="GO" id="GO:0071944">
    <property type="term" value="C:cell periphery"/>
    <property type="evidence" value="ECO:0000318"/>
    <property type="project" value="GO_Central"/>
</dbReference>
<evidence type="ECO:0000259" key="2">
    <source>
        <dbReference type="Pfam" id="PF04424"/>
    </source>
</evidence>
<dbReference type="Pfam" id="PF04424">
    <property type="entry name" value="MINDY_DUB"/>
    <property type="match status" value="2"/>
</dbReference>
<feature type="region of interest" description="Disordered" evidence="1">
    <location>
        <begin position="1"/>
        <end position="45"/>
    </location>
</feature>
<feature type="compositionally biased region" description="Basic and acidic residues" evidence="1">
    <location>
        <begin position="26"/>
        <end position="45"/>
    </location>
</feature>
<dbReference type="GO" id="GO:0004843">
    <property type="term" value="F:cysteine-type deubiquitinase activity"/>
    <property type="evidence" value="ECO:0007669"/>
    <property type="project" value="InterPro"/>
</dbReference>
<dbReference type="Proteomes" id="UP000026915">
    <property type="component" value="Chromosome 3"/>
</dbReference>
<feature type="region of interest" description="Disordered" evidence="1">
    <location>
        <begin position="418"/>
        <end position="443"/>
    </location>
</feature>
<dbReference type="InterPro" id="IPR007518">
    <property type="entry name" value="MINDY"/>
</dbReference>
<feature type="region of interest" description="Disordered" evidence="1">
    <location>
        <begin position="238"/>
        <end position="263"/>
    </location>
</feature>
<dbReference type="eggNOG" id="KOG2427">
    <property type="taxonomic scope" value="Eukaryota"/>
</dbReference>
<dbReference type="EMBL" id="CM001881">
    <property type="protein sequence ID" value="EOY24585.1"/>
    <property type="molecule type" value="Genomic_DNA"/>
</dbReference>
<gene>
    <name evidence="3" type="ORF">TCM_016149</name>
</gene>
<accession>A0A061G3Z3</accession>
<evidence type="ECO:0000313" key="4">
    <source>
        <dbReference type="Proteomes" id="UP000026915"/>
    </source>
</evidence>
<reference evidence="3 4" key="1">
    <citation type="journal article" date="2013" name="Genome Biol.">
        <title>The genome sequence of the most widely cultivated cacao type and its use to identify candidate genes regulating pod color.</title>
        <authorList>
            <person name="Motamayor J.C."/>
            <person name="Mockaitis K."/>
            <person name="Schmutz J."/>
            <person name="Haiminen N."/>
            <person name="Iii D.L."/>
            <person name="Cornejo O."/>
            <person name="Findley S.D."/>
            <person name="Zheng P."/>
            <person name="Utro F."/>
            <person name="Royaert S."/>
            <person name="Saski C."/>
            <person name="Jenkins J."/>
            <person name="Podicheti R."/>
            <person name="Zhao M."/>
            <person name="Scheffler B.E."/>
            <person name="Stack J.C."/>
            <person name="Feltus F.A."/>
            <person name="Mustiga G.M."/>
            <person name="Amores F."/>
            <person name="Phillips W."/>
            <person name="Marelli J.P."/>
            <person name="May G.D."/>
            <person name="Shapiro H."/>
            <person name="Ma J."/>
            <person name="Bustamante C.D."/>
            <person name="Schnell R.J."/>
            <person name="Main D."/>
            <person name="Gilbert D."/>
            <person name="Parida L."/>
            <person name="Kuhn D.N."/>
        </authorList>
    </citation>
    <scope>NUCLEOTIDE SEQUENCE [LARGE SCALE GENOMIC DNA]</scope>
    <source>
        <strain evidence="4">cv. Matina 1-6</strain>
    </source>
</reference>
<feature type="compositionally biased region" description="Low complexity" evidence="1">
    <location>
        <begin position="1"/>
        <end position="25"/>
    </location>
</feature>
<dbReference type="GO" id="GO:0016807">
    <property type="term" value="F:cysteine-type carboxypeptidase activity"/>
    <property type="evidence" value="ECO:0000318"/>
    <property type="project" value="GO_Central"/>
</dbReference>
<dbReference type="PANTHER" id="PTHR18063">
    <property type="entry name" value="NF-E2 INDUCIBLE PROTEIN"/>
    <property type="match status" value="1"/>
</dbReference>
<dbReference type="InParanoid" id="A0A061G3Z3"/>
<keyword evidence="4" id="KW-1185">Reference proteome</keyword>
<proteinExistence type="predicted"/>
<dbReference type="GO" id="GO:1990380">
    <property type="term" value="F:K48-linked deubiquitinase activity"/>
    <property type="evidence" value="ECO:0000318"/>
    <property type="project" value="GO_Central"/>
</dbReference>
<evidence type="ECO:0000313" key="3">
    <source>
        <dbReference type="EMBL" id="EOY24585.1"/>
    </source>
</evidence>
<dbReference type="PANTHER" id="PTHR18063:SF6">
    <property type="entry name" value="UBIQUITIN CARBOXYL-TERMINAL HYDROLASE"/>
    <property type="match status" value="1"/>
</dbReference>
<dbReference type="AlphaFoldDB" id="A0A061G3Z3"/>
<protein>
    <submittedName>
        <fullName evidence="3">Uncharacterized protein isoform 2</fullName>
    </submittedName>
</protein>
<dbReference type="FunCoup" id="A0A061G3Z3">
    <property type="interactions" value="2044"/>
</dbReference>
<dbReference type="InterPro" id="IPR033979">
    <property type="entry name" value="MINDY_domain"/>
</dbReference>
<feature type="domain" description="MINDY deubiquitinase" evidence="2">
    <location>
        <begin position="51"/>
        <end position="220"/>
    </location>
</feature>
<sequence length="752" mass="82879">MSAAAAPHPDAPAASSSSPSPSSVSESKEEAVKDEQNQEQEKQEDIKECMHKTKTIQFLGRTTPIILQNDNGPCPLLAICNILLLRNNLNLSPEISEVSQEKLLSLVAERLIDSNSNVNNKDAGYVENQQQNIADAIDLLPCLATGIDVNIKFRRIDDFEFTPECAIFDLLDIPLYHGWIVDPQDYETASAIGSKSYNAIMGELVALETRNMEVSRKNNSEDCVDFAAATTATLGVPSPSLSKTRSFDDSPCSASDQQRLRKGDLEEEAELLRALKLSEAELPTSVGDPGSLDERSCLKNLVSVDSVDTPEGDKGVEDQNLHWHEPFFSDNCNALSNDSGSKTFFETITREVFSKTDGVNQNQSSYVISGEPTLSNDVVEKSSVETTVVKWSSADELSQIEGAVPVSLAKDTACIDGNNTEISPGGEKIETQSTSATDAQKIPDNVNGCDMTEVSSVSIQNADSDSSSGRIHHADVPEAFTSSLDGSEPIYEGEECILDSVTTTYEDREPIYEGEVILAEQADKKAVEGCNVRSKDEITPQQGELIANFLKNNASQLTFYGLFCLQDGLKERELCVFFRNNHFSTMFKYDGELYLLATDQGYLNQPDLVWEKLNEVNGDTLFMTGNFKEFKVDSHASGTWDEQNAMASTADYIASIDSAAQAGLDITSDLQLAIALQQQEFEQQPQRQNVQQPPIVGASRLVTGPQKWHFAGAKKQRKELFIFIIKARCKIKRQVYRDVSFRHQCIWEVVLL</sequence>
<evidence type="ECO:0000256" key="1">
    <source>
        <dbReference type="SAM" id="MobiDB-lite"/>
    </source>
</evidence>
<dbReference type="STRING" id="3641.A0A061G3Z3"/>
<dbReference type="Gramene" id="EOY24585">
    <property type="protein sequence ID" value="EOY24585"/>
    <property type="gene ID" value="TCM_016149"/>
</dbReference>